<keyword evidence="1 4" id="KW-0645">Protease</keyword>
<dbReference type="GO" id="GO:0004222">
    <property type="term" value="F:metalloendopeptidase activity"/>
    <property type="evidence" value="ECO:0007669"/>
    <property type="project" value="UniProtKB-UniRule"/>
</dbReference>
<evidence type="ECO:0000256" key="3">
    <source>
        <dbReference type="ARBA" id="ARBA00023145"/>
    </source>
</evidence>
<dbReference type="HAMAP" id="MF_00626">
    <property type="entry name" value="Germination_prot"/>
    <property type="match status" value="1"/>
</dbReference>
<dbReference type="NCBIfam" id="TIGR01441">
    <property type="entry name" value="GPR"/>
    <property type="match status" value="1"/>
</dbReference>
<reference evidence="5" key="1">
    <citation type="submission" date="2020-10" db="EMBL/GenBank/DDBJ databases">
        <authorList>
            <person name="Gilroy R."/>
        </authorList>
    </citation>
    <scope>NUCLEOTIDE SEQUENCE</scope>
    <source>
        <strain evidence="5">ChiBcec6-7307</strain>
    </source>
</reference>
<organism evidence="5 6">
    <name type="scientific">Candidatus Merdiplasma excrementigallinarum</name>
    <dbReference type="NCBI Taxonomy" id="2840864"/>
    <lineage>
        <taxon>Bacteria</taxon>
        <taxon>Bacillati</taxon>
        <taxon>Bacillota</taxon>
        <taxon>Clostridia</taxon>
        <taxon>Lachnospirales</taxon>
        <taxon>Lachnospiraceae</taxon>
        <taxon>Lachnospiraceae incertae sedis</taxon>
        <taxon>Candidatus Merdiplasma</taxon>
    </lineage>
</organism>
<dbReference type="GO" id="GO:0006508">
    <property type="term" value="P:proteolysis"/>
    <property type="evidence" value="ECO:0007669"/>
    <property type="project" value="UniProtKB-UniRule"/>
</dbReference>
<feature type="propeptide" id="PRO_5039771781" evidence="4">
    <location>
        <begin position="1"/>
        <end position="10"/>
    </location>
</feature>
<evidence type="ECO:0000313" key="5">
    <source>
        <dbReference type="EMBL" id="HIV23787.1"/>
    </source>
</evidence>
<dbReference type="AlphaFoldDB" id="A0A9D1T9M5"/>
<evidence type="ECO:0000256" key="1">
    <source>
        <dbReference type="ARBA" id="ARBA00022670"/>
    </source>
</evidence>
<protein>
    <recommendedName>
        <fullName evidence="4">Germination protease</fullName>
        <ecNumber evidence="4">3.4.24.78</ecNumber>
    </recommendedName>
    <alternativeName>
        <fullName evidence="4">GPR endopeptidase</fullName>
    </alternativeName>
    <alternativeName>
        <fullName evidence="4">Germination proteinase</fullName>
    </alternativeName>
    <alternativeName>
        <fullName evidence="4">Spore protease</fullName>
    </alternativeName>
</protein>
<comment type="PTM">
    <text evidence="4">Autoproteolytically processed. The inactive tetrameric zymogen termed p46 autoprocesses to a smaller form termed p41, which is active only during spore germination.</text>
</comment>
<dbReference type="Gene3D" id="3.40.50.1450">
    <property type="entry name" value="HybD-like"/>
    <property type="match status" value="1"/>
</dbReference>
<dbReference type="Pfam" id="PF03418">
    <property type="entry name" value="Peptidase_A25"/>
    <property type="match status" value="1"/>
</dbReference>
<dbReference type="SUPFAM" id="SSF53163">
    <property type="entry name" value="HybD-like"/>
    <property type="match status" value="1"/>
</dbReference>
<comment type="subunit">
    <text evidence="4">Homotetramer.</text>
</comment>
<comment type="function">
    <text evidence="4">Initiates the rapid degradation of small, acid-soluble proteins during spore germination.</text>
</comment>
<evidence type="ECO:0000313" key="6">
    <source>
        <dbReference type="Proteomes" id="UP000886889"/>
    </source>
</evidence>
<dbReference type="Proteomes" id="UP000886889">
    <property type="component" value="Unassembled WGS sequence"/>
</dbReference>
<evidence type="ECO:0000256" key="4">
    <source>
        <dbReference type="HAMAP-Rule" id="MF_00626"/>
    </source>
</evidence>
<dbReference type="InterPro" id="IPR005080">
    <property type="entry name" value="Peptidase_A25"/>
</dbReference>
<comment type="catalytic activity">
    <reaction evidence="4">
        <text>Endopeptidase action with P4 Glu or Asp, P1 preferably Glu &gt; Asp, P1' hydrophobic and P2' Ala.</text>
        <dbReference type="EC" id="3.4.24.78"/>
    </reaction>
</comment>
<dbReference type="InterPro" id="IPR023430">
    <property type="entry name" value="Pept_HybD-like_dom_sf"/>
</dbReference>
<dbReference type="EMBL" id="DVOS01000061">
    <property type="protein sequence ID" value="HIV23787.1"/>
    <property type="molecule type" value="Genomic_DNA"/>
</dbReference>
<keyword evidence="2 4" id="KW-0378">Hydrolase</keyword>
<reference evidence="5" key="2">
    <citation type="journal article" date="2021" name="PeerJ">
        <title>Extensive microbial diversity within the chicken gut microbiome revealed by metagenomics and culture.</title>
        <authorList>
            <person name="Gilroy R."/>
            <person name="Ravi A."/>
            <person name="Getino M."/>
            <person name="Pursley I."/>
            <person name="Horton D.L."/>
            <person name="Alikhan N.F."/>
            <person name="Baker D."/>
            <person name="Gharbi K."/>
            <person name="Hall N."/>
            <person name="Watson M."/>
            <person name="Adriaenssens E.M."/>
            <person name="Foster-Nyarko E."/>
            <person name="Jarju S."/>
            <person name="Secka A."/>
            <person name="Antonio M."/>
            <person name="Oren A."/>
            <person name="Chaudhuri R.R."/>
            <person name="La Ragione R."/>
            <person name="Hildebrand F."/>
            <person name="Pallen M.J."/>
        </authorList>
    </citation>
    <scope>NUCLEOTIDE SEQUENCE</scope>
    <source>
        <strain evidence="5">ChiBcec6-7307</strain>
    </source>
</reference>
<dbReference type="EC" id="3.4.24.78" evidence="4"/>
<sequence length="321" mass="34921">MIGTFQVRTDLALEARESYEEDDARIRGVKIQETEDPEKEIYTTVVKIETENGARAMGKPVGTYITLEAPNLSVPDEGCHREISREIARHVGDLLGEGTGGVLVVGLGNREVTPDALGPEVVNHLRITRHMIREFGRASVLQEGEKSVSAIVPGVMAQTGMETLEIVKGIVKQTEPDAVVVIDALAARSTRRLNRTIQITDAGIHPGSGVGNHREGISREILGIPVIAIGVPTVVDAATIVNDTMETLVEALDRSDEMKKLGGMLGNLDRAEKYQLIQELISPHLNTMFVTPKDIDDTIRRLSFTISEGLNLAFSSGEKQE</sequence>
<comment type="caution">
    <text evidence="5">The sequence shown here is derived from an EMBL/GenBank/DDBJ whole genome shotgun (WGS) entry which is preliminary data.</text>
</comment>
<proteinExistence type="inferred from homology"/>
<dbReference type="GO" id="GO:0009847">
    <property type="term" value="P:spore germination"/>
    <property type="evidence" value="ECO:0007669"/>
    <property type="project" value="UniProtKB-UniRule"/>
</dbReference>
<dbReference type="PIRSF" id="PIRSF019549">
    <property type="entry name" value="Peptidase_A25"/>
    <property type="match status" value="1"/>
</dbReference>
<evidence type="ECO:0000256" key="2">
    <source>
        <dbReference type="ARBA" id="ARBA00022801"/>
    </source>
</evidence>
<name>A0A9D1T9M5_9FIRM</name>
<gene>
    <name evidence="4" type="primary">gpr</name>
    <name evidence="5" type="ORF">IAC80_07575</name>
</gene>
<keyword evidence="3 4" id="KW-0865">Zymogen</keyword>
<accession>A0A9D1T9M5</accession>
<feature type="chain" id="PRO_5039771782" description="Germination protease" evidence="4">
    <location>
        <begin position="11"/>
        <end position="321"/>
    </location>
</feature>
<comment type="similarity">
    <text evidence="4">Belongs to the peptidase A25 family.</text>
</comment>